<dbReference type="GO" id="GO:0032040">
    <property type="term" value="C:small-subunit processome"/>
    <property type="evidence" value="ECO:0007669"/>
    <property type="project" value="TreeGrafter"/>
</dbReference>
<evidence type="ECO:0000256" key="2">
    <source>
        <dbReference type="ARBA" id="ARBA00010559"/>
    </source>
</evidence>
<comment type="subcellular location">
    <subcellularLocation>
        <location evidence="1">Nucleus</location>
        <location evidence="1">Nucleolus</location>
    </subcellularLocation>
</comment>
<accession>A0AAV1HYP2</accession>
<feature type="domain" description="BP28 C-terminal" evidence="9">
    <location>
        <begin position="1773"/>
        <end position="1943"/>
    </location>
</feature>
<feature type="region of interest" description="Disordered" evidence="8">
    <location>
        <begin position="1889"/>
        <end position="1908"/>
    </location>
</feature>
<evidence type="ECO:0000256" key="8">
    <source>
        <dbReference type="SAM" id="MobiDB-lite"/>
    </source>
</evidence>
<keyword evidence="5" id="KW-0539">Nucleus</keyword>
<evidence type="ECO:0000313" key="10">
    <source>
        <dbReference type="EMBL" id="CAK0755666.1"/>
    </source>
</evidence>
<gene>
    <name evidence="10" type="ORF">CVIRNUC_002392</name>
</gene>
<dbReference type="Pfam" id="PF08146">
    <property type="entry name" value="BP28CT"/>
    <property type="match status" value="1"/>
</dbReference>
<keyword evidence="4" id="KW-0698">rRNA processing</keyword>
<dbReference type="InterPro" id="IPR012954">
    <property type="entry name" value="BP28_C_dom"/>
</dbReference>
<evidence type="ECO:0000256" key="6">
    <source>
        <dbReference type="ARBA" id="ARBA00023274"/>
    </source>
</evidence>
<evidence type="ECO:0000256" key="4">
    <source>
        <dbReference type="ARBA" id="ARBA00022552"/>
    </source>
</evidence>
<dbReference type="Gene3D" id="1.25.10.10">
    <property type="entry name" value="Leucine-rich Repeat Variant"/>
    <property type="match status" value="3"/>
</dbReference>
<keyword evidence="6" id="KW-0687">Ribonucleoprotein</keyword>
<evidence type="ECO:0000313" key="11">
    <source>
        <dbReference type="Proteomes" id="UP001314263"/>
    </source>
</evidence>
<dbReference type="PANTHER" id="PTHR13457">
    <property type="entry name" value="BAP28"/>
    <property type="match status" value="1"/>
</dbReference>
<dbReference type="GO" id="GO:0000462">
    <property type="term" value="P:maturation of SSU-rRNA from tricistronic rRNA transcript (SSU-rRNA, 5.8S rRNA, LSU-rRNA)"/>
    <property type="evidence" value="ECO:0007669"/>
    <property type="project" value="TreeGrafter"/>
</dbReference>
<dbReference type="GO" id="GO:0030686">
    <property type="term" value="C:90S preribosome"/>
    <property type="evidence" value="ECO:0007669"/>
    <property type="project" value="TreeGrafter"/>
</dbReference>
<feature type="repeat" description="HEAT" evidence="7">
    <location>
        <begin position="854"/>
        <end position="892"/>
    </location>
</feature>
<dbReference type="SUPFAM" id="SSF48371">
    <property type="entry name" value="ARM repeat"/>
    <property type="match status" value="2"/>
</dbReference>
<dbReference type="Proteomes" id="UP001314263">
    <property type="component" value="Unassembled WGS sequence"/>
</dbReference>
<sequence length="2100" mass="218862">MATVLAQQLQALGVKGHQLPRPKGRPSLLFADQQAADIGIDSIYEIASQGLAELGQLNEAFQPFAYTLFRQDRVGMDINQETSAANETIRQSVESLLTLLSPYFMRDAATRVLEFLIRQYRVHEQHVEALLACALPYHSTLHFVRLVQAMRLQGIWAFMAPMQRSGAPMPRSLLVQRCMKDGALLEAVCQAAQQAAASVTGCTVWMSFYSVLVSEVLTKLPKVDEKMVAQLLPFLLSGLKKQSHTEHQLATYMVLMRLITRCSPAPQLFNVCVLEVAKGARDATGDAAVLVLAGLFKTQAGTPPITPKALKHIQRMPNLVIGLLQRPKESARLLGSLIRALLVDRVHTAASLKLMQSIAEVVPLGDHAEAAAQQVLDAGTEAHGEERELLMRLLRCLLLRCGSAVDAAVRKALKPEPASAPAGTSAQQQSVAHFAQEALSAHSAHAPLAGSSTTIANAVDSSSAELRRMAVLQLGELDESDQDWLVSALLRRLADDDLDVVAAVLASKAALQVPATGLLEAVEAAMSRAWQALHRKEQGVSSSKALSVIKSGVALLAGPFHEGHPCFCPQIARVLLGYTMLTPASRKLGAPVLQAAGSMGHPLLTGLQELASEIEGSQGKEAKKDGKAVYRAQRVSETNRKIIKALASSVMSDSAALASAADFARGPGRAAHAAILVLAHATAEASSDAQGPAAASILDAVMAPDSALSLHLEMLPGDFSEHFEGSLPADQHFSILSASPIAAQVAVQHHALLTALNASSEKVLGGLPGGASGVLRQLVALPGAERGSLRPHMVALLKAVAASTAPAVFLTEQLAAFTQSPTAQVQILQLLDESSLAPRKAHKAADTTACFHRVLPALLAMATLPDRAVRSAALASMQAFAASVKPNSSHAEGTLTGAQLTELMTALQQRQEAIVADQQALSIALQLTLQRGAGTAQPADGRALELSEGSAAALLDYFLAALPHQRGETGALAAHTLLTSLLGAAQPAAALQAGGALLHHYLAEDLTKVSPAERQLVTELLALYTPDAVAGQAKLAKGRRAAGPAAEQVLLDVLGLEGGPGQAAGQSIIRLAALTQLAGLYTSLTPSDQQKLLQVALQVSTHDADEGCRTAARKMLACAPLTAAALVPLLALPPQAALAKRGRAGGKAAKAADEAGRAGQSRGSMSLLTAALELLQWRADLGGAEALTKHLSSLLQPLLSMAIQEPSIPAPGEEDSADERAEGAYALQLTLGALGALLADNAEGLLSSAVSFEAAMACVLRSDDRLIWNAALSLLALLSAHMPKQQLSQMLEAVLQPAAEDSAEAISAAAMRAVTSVAGAWAAQGFPEQELVDACVGGSQGMPQDARAPLLQALSAALPAVSCMQHVCLALLREAAAAGSTHDEEGRTAALASASAATQQADAAARLQALHALLDAALQPEESEGLQVCVLEFVGDQVAAAVQSAAIDAKEPQQLLQRLIQTSMVRTKDLGSAKGLGPALAALTDALERALPAGQSLKCLVQLAGNGNAGVARRALKLFGSRIADLARPADVAATTMESADTAHAAEAASALCGALPELLQPERPAVLRQSALASFGAAASALGRGHPAPLLAALPSVLATAKDEQVAVRSSAMVAVAECVSALGPRCLPQLATVLDTVLGGAQASLESLPQEGTATQGPKQNGASAANDALGMECTSAMAAVSALATGLGAFLAPQLPRVLGVLLDARALAPGPHGMAASAARARETLTATIPPRLLLPPLYAHLPAALQAGTSSAVELIQMAERTVTALQPSAASVHAEALFGFLQQALDVRQSTPEADAQEIERVATTALVALVMKLNEKQFKPLFLRLHAWSTTHPVGQPDVEPLGRQAAFFGAVHALAQRLRSVFVPYYRYVIDGALAHLGSGAATEAQPKKKRRKSSLAAGEEAAAQTSQALGLQWLVRHRVLRALQACFQADSGAFVTPEVFRRVLPPLVSQLRGGPPGEVQASLAADAAPGEAAAAGGRESAAGNAYAQTAVAALIELAASTGNDELWKPFNHQVLMVTRSREAAERARALAVVQGVVERVQENYLLLVPEMLPFLSELLEDPDIPIVAQTQQLLKHLEQLSGEDLGQYMKH</sequence>
<name>A0AAV1HYP2_9CHLO</name>
<evidence type="ECO:0000256" key="3">
    <source>
        <dbReference type="ARBA" id="ARBA00022517"/>
    </source>
</evidence>
<dbReference type="PROSITE" id="PS50077">
    <property type="entry name" value="HEAT_REPEAT"/>
    <property type="match status" value="2"/>
</dbReference>
<dbReference type="EMBL" id="CAUYUE010000003">
    <property type="protein sequence ID" value="CAK0755666.1"/>
    <property type="molecule type" value="Genomic_DNA"/>
</dbReference>
<dbReference type="InterPro" id="IPR011989">
    <property type="entry name" value="ARM-like"/>
</dbReference>
<dbReference type="InterPro" id="IPR016024">
    <property type="entry name" value="ARM-type_fold"/>
</dbReference>
<dbReference type="Pfam" id="PF12397">
    <property type="entry name" value="U3snoRNP10"/>
    <property type="match status" value="1"/>
</dbReference>
<dbReference type="InterPro" id="IPR040191">
    <property type="entry name" value="UTP10"/>
</dbReference>
<dbReference type="InterPro" id="IPR022125">
    <property type="entry name" value="U3snoRNP10_N"/>
</dbReference>
<evidence type="ECO:0000256" key="7">
    <source>
        <dbReference type="PROSITE-ProRule" id="PRU00103"/>
    </source>
</evidence>
<organism evidence="10 11">
    <name type="scientific">Coccomyxa viridis</name>
    <dbReference type="NCBI Taxonomy" id="1274662"/>
    <lineage>
        <taxon>Eukaryota</taxon>
        <taxon>Viridiplantae</taxon>
        <taxon>Chlorophyta</taxon>
        <taxon>core chlorophytes</taxon>
        <taxon>Trebouxiophyceae</taxon>
        <taxon>Trebouxiophyceae incertae sedis</taxon>
        <taxon>Coccomyxaceae</taxon>
        <taxon>Coccomyxa</taxon>
    </lineage>
</organism>
<comment type="caution">
    <text evidence="10">The sequence shown here is derived from an EMBL/GenBank/DDBJ whole genome shotgun (WGS) entry which is preliminary data.</text>
</comment>
<dbReference type="GO" id="GO:0045943">
    <property type="term" value="P:positive regulation of transcription by RNA polymerase I"/>
    <property type="evidence" value="ECO:0007669"/>
    <property type="project" value="TreeGrafter"/>
</dbReference>
<dbReference type="SMART" id="SM01036">
    <property type="entry name" value="BP28CT"/>
    <property type="match status" value="1"/>
</dbReference>
<proteinExistence type="inferred from homology"/>
<feature type="repeat" description="HEAT" evidence="7">
    <location>
        <begin position="1594"/>
        <end position="1632"/>
    </location>
</feature>
<dbReference type="InterPro" id="IPR021133">
    <property type="entry name" value="HEAT_type_2"/>
</dbReference>
<reference evidence="10 11" key="1">
    <citation type="submission" date="2023-10" db="EMBL/GenBank/DDBJ databases">
        <authorList>
            <person name="Maclean D."/>
            <person name="Macfadyen A."/>
        </authorList>
    </citation>
    <scope>NUCLEOTIDE SEQUENCE [LARGE SCALE GENOMIC DNA]</scope>
</reference>
<dbReference type="GO" id="GO:0030515">
    <property type="term" value="F:snoRNA binding"/>
    <property type="evidence" value="ECO:0007669"/>
    <property type="project" value="TreeGrafter"/>
</dbReference>
<evidence type="ECO:0000256" key="5">
    <source>
        <dbReference type="ARBA" id="ARBA00023242"/>
    </source>
</evidence>
<dbReference type="PANTHER" id="PTHR13457:SF1">
    <property type="entry name" value="HEAT REPEAT-CONTAINING PROTEIN 1"/>
    <property type="match status" value="1"/>
</dbReference>
<evidence type="ECO:0000256" key="1">
    <source>
        <dbReference type="ARBA" id="ARBA00004604"/>
    </source>
</evidence>
<evidence type="ECO:0000259" key="9">
    <source>
        <dbReference type="SMART" id="SM01036"/>
    </source>
</evidence>
<dbReference type="GO" id="GO:0034455">
    <property type="term" value="C:t-UTP complex"/>
    <property type="evidence" value="ECO:0007669"/>
    <property type="project" value="TreeGrafter"/>
</dbReference>
<keyword evidence="3" id="KW-0690">Ribosome biogenesis</keyword>
<keyword evidence="11" id="KW-1185">Reference proteome</keyword>
<comment type="similarity">
    <text evidence="2">Belongs to the HEATR1/UTP10 family.</text>
</comment>
<protein>
    <recommendedName>
        <fullName evidence="9">BP28 C-terminal domain-containing protein</fullName>
    </recommendedName>
</protein>